<gene>
    <name evidence="11" type="ORF">GR303_01755</name>
</gene>
<evidence type="ECO:0000256" key="4">
    <source>
        <dbReference type="ARBA" id="ARBA00022519"/>
    </source>
</evidence>
<feature type="transmembrane region" description="Helical" evidence="9">
    <location>
        <begin position="12"/>
        <end position="34"/>
    </location>
</feature>
<evidence type="ECO:0000256" key="2">
    <source>
        <dbReference type="ARBA" id="ARBA00022448"/>
    </source>
</evidence>
<evidence type="ECO:0000256" key="9">
    <source>
        <dbReference type="RuleBase" id="RU369079"/>
    </source>
</evidence>
<evidence type="ECO:0000256" key="1">
    <source>
        <dbReference type="ARBA" id="ARBA00004429"/>
    </source>
</evidence>
<protein>
    <recommendedName>
        <fullName evidence="9">TRAP transporter small permease protein</fullName>
    </recommendedName>
</protein>
<dbReference type="PANTHER" id="PTHR35011:SF11">
    <property type="entry name" value="TRAP TRANSPORTER SMALL PERMEASE PROTEIN"/>
    <property type="match status" value="1"/>
</dbReference>
<keyword evidence="4 9" id="KW-0997">Cell inner membrane</keyword>
<accession>A0ABW9YSK8</accession>
<proteinExistence type="inferred from homology"/>
<feature type="transmembrane region" description="Helical" evidence="9">
    <location>
        <begin position="133"/>
        <end position="151"/>
    </location>
</feature>
<keyword evidence="5 9" id="KW-0812">Transmembrane</keyword>
<organism evidence="11 12">
    <name type="scientific">Microvirga arsenatis</name>
    <dbReference type="NCBI Taxonomy" id="2692265"/>
    <lineage>
        <taxon>Bacteria</taxon>
        <taxon>Pseudomonadati</taxon>
        <taxon>Pseudomonadota</taxon>
        <taxon>Alphaproteobacteria</taxon>
        <taxon>Hyphomicrobiales</taxon>
        <taxon>Methylobacteriaceae</taxon>
        <taxon>Microvirga</taxon>
    </lineage>
</organism>
<dbReference type="EMBL" id="JAAAXJ010000001">
    <property type="protein sequence ID" value="NBJ23084.1"/>
    <property type="molecule type" value="Genomic_DNA"/>
</dbReference>
<keyword evidence="3" id="KW-1003">Cell membrane</keyword>
<dbReference type="InterPro" id="IPR055348">
    <property type="entry name" value="DctQ"/>
</dbReference>
<keyword evidence="6 9" id="KW-1133">Transmembrane helix</keyword>
<evidence type="ECO:0000313" key="11">
    <source>
        <dbReference type="EMBL" id="NBJ23084.1"/>
    </source>
</evidence>
<evidence type="ECO:0000313" key="12">
    <source>
        <dbReference type="Proteomes" id="UP000818323"/>
    </source>
</evidence>
<comment type="subcellular location">
    <subcellularLocation>
        <location evidence="1 9">Cell inner membrane</location>
        <topology evidence="1 9">Multi-pass membrane protein</topology>
    </subcellularLocation>
</comment>
<feature type="domain" description="Tripartite ATP-independent periplasmic transporters DctQ component" evidence="10">
    <location>
        <begin position="30"/>
        <end position="158"/>
    </location>
</feature>
<evidence type="ECO:0000256" key="3">
    <source>
        <dbReference type="ARBA" id="ARBA00022475"/>
    </source>
</evidence>
<dbReference type="PANTHER" id="PTHR35011">
    <property type="entry name" value="2,3-DIKETO-L-GULONATE TRAP TRANSPORTER SMALL PERMEASE PROTEIN YIAM"/>
    <property type="match status" value="1"/>
</dbReference>
<comment type="function">
    <text evidence="9">Part of the tripartite ATP-independent periplasmic (TRAP) transport system.</text>
</comment>
<evidence type="ECO:0000259" key="10">
    <source>
        <dbReference type="Pfam" id="PF04290"/>
    </source>
</evidence>
<feature type="transmembrane region" description="Helical" evidence="9">
    <location>
        <begin position="93"/>
        <end position="113"/>
    </location>
</feature>
<feature type="transmembrane region" description="Helical" evidence="9">
    <location>
        <begin position="54"/>
        <end position="72"/>
    </location>
</feature>
<dbReference type="RefSeq" id="WP_161721681.1">
    <property type="nucleotide sequence ID" value="NZ_JAAAXI010000002.1"/>
</dbReference>
<evidence type="ECO:0000256" key="8">
    <source>
        <dbReference type="ARBA" id="ARBA00038436"/>
    </source>
</evidence>
<dbReference type="Proteomes" id="UP000818323">
    <property type="component" value="Unassembled WGS sequence"/>
</dbReference>
<sequence length="179" mass="19316">MRAGLVALSRILAVVSRAALWISGVGLILMTAFVGWQVFGRYVLNESPSWTEPASLLLMSWFILLGSAVGVRDGNHLGFEIALHYAPQGLRRIMLGVTEVLVTIFGVAMAWYGTELAVETWSAAMPGLPIPQGLDYVPLAAGGALIALFSLEKFVRLLSLGEDVPMVRVDEPHLVAVKD</sequence>
<evidence type="ECO:0000256" key="6">
    <source>
        <dbReference type="ARBA" id="ARBA00022989"/>
    </source>
</evidence>
<reference evidence="11 12" key="1">
    <citation type="submission" date="2020-01" db="EMBL/GenBank/DDBJ databases">
        <title>Microvirga sp. nov., an arsenate reduction bacterium isolated from Tibet hotspring sediments.</title>
        <authorList>
            <person name="Yuan C.-G."/>
        </authorList>
    </citation>
    <scope>NUCLEOTIDE SEQUENCE [LARGE SCALE GENOMIC DNA]</scope>
    <source>
        <strain evidence="11 12">SYSU G3D203</strain>
    </source>
</reference>
<keyword evidence="7 9" id="KW-0472">Membrane</keyword>
<dbReference type="InterPro" id="IPR007387">
    <property type="entry name" value="TRAP_DctQ"/>
</dbReference>
<evidence type="ECO:0000256" key="5">
    <source>
        <dbReference type="ARBA" id="ARBA00022692"/>
    </source>
</evidence>
<keyword evidence="2 9" id="KW-0813">Transport</keyword>
<keyword evidence="12" id="KW-1185">Reference proteome</keyword>
<evidence type="ECO:0000256" key="7">
    <source>
        <dbReference type="ARBA" id="ARBA00023136"/>
    </source>
</evidence>
<comment type="subunit">
    <text evidence="9">The complex comprises the extracytoplasmic solute receptor protein and the two transmembrane proteins.</text>
</comment>
<comment type="similarity">
    <text evidence="8 9">Belongs to the TRAP transporter small permease family.</text>
</comment>
<name>A0ABW9YSK8_9HYPH</name>
<comment type="caution">
    <text evidence="11">The sequence shown here is derived from an EMBL/GenBank/DDBJ whole genome shotgun (WGS) entry which is preliminary data.</text>
</comment>
<dbReference type="Pfam" id="PF04290">
    <property type="entry name" value="DctQ"/>
    <property type="match status" value="1"/>
</dbReference>